<keyword evidence="2" id="KW-0067">ATP-binding</keyword>
<reference evidence="4 5" key="1">
    <citation type="submission" date="2024-08" db="EMBL/GenBank/DDBJ databases">
        <title>Gnathostoma spinigerum genome.</title>
        <authorList>
            <person name="Gonzalez-Bertolin B."/>
            <person name="Monzon S."/>
            <person name="Zaballos A."/>
            <person name="Jimenez P."/>
            <person name="Dekumyoy P."/>
            <person name="Varona S."/>
            <person name="Cuesta I."/>
            <person name="Sumanam S."/>
            <person name="Adisakwattana P."/>
            <person name="Gasser R.B."/>
            <person name="Hernandez-Gonzalez A."/>
            <person name="Young N.D."/>
            <person name="Perteguer M.J."/>
        </authorList>
    </citation>
    <scope>NUCLEOTIDE SEQUENCE [LARGE SCALE GENOMIC DNA]</scope>
    <source>
        <strain evidence="4">AL3</strain>
        <tissue evidence="4">Liver</tissue>
    </source>
</reference>
<dbReference type="InterPro" id="IPR020635">
    <property type="entry name" value="Tyr_kinase_cat_dom"/>
</dbReference>
<organism evidence="4 5">
    <name type="scientific">Gnathostoma spinigerum</name>
    <dbReference type="NCBI Taxonomy" id="75299"/>
    <lineage>
        <taxon>Eukaryota</taxon>
        <taxon>Metazoa</taxon>
        <taxon>Ecdysozoa</taxon>
        <taxon>Nematoda</taxon>
        <taxon>Chromadorea</taxon>
        <taxon>Rhabditida</taxon>
        <taxon>Spirurina</taxon>
        <taxon>Gnathostomatomorpha</taxon>
        <taxon>Gnathostomatoidea</taxon>
        <taxon>Gnathostomatidae</taxon>
        <taxon>Gnathostoma</taxon>
    </lineage>
</organism>
<dbReference type="PRINTS" id="PR00109">
    <property type="entry name" value="TYRKINASE"/>
</dbReference>
<proteinExistence type="predicted"/>
<evidence type="ECO:0000313" key="4">
    <source>
        <dbReference type="EMBL" id="MFH4976548.1"/>
    </source>
</evidence>
<name>A0ABD6E951_9BILA</name>
<dbReference type="InterPro" id="IPR008266">
    <property type="entry name" value="Tyr_kinase_AS"/>
</dbReference>
<dbReference type="Pfam" id="PF07714">
    <property type="entry name" value="PK_Tyr_Ser-Thr"/>
    <property type="match status" value="1"/>
</dbReference>
<dbReference type="AlphaFoldDB" id="A0ABD6E951"/>
<dbReference type="PROSITE" id="PS00109">
    <property type="entry name" value="PROTEIN_KINASE_TYR"/>
    <property type="match status" value="1"/>
</dbReference>
<dbReference type="InterPro" id="IPR011009">
    <property type="entry name" value="Kinase-like_dom_sf"/>
</dbReference>
<dbReference type="InterPro" id="IPR000719">
    <property type="entry name" value="Prot_kinase_dom"/>
</dbReference>
<evidence type="ECO:0000256" key="1">
    <source>
        <dbReference type="ARBA" id="ARBA00022741"/>
    </source>
</evidence>
<dbReference type="EMBL" id="JBGFUD010001630">
    <property type="protein sequence ID" value="MFH4976548.1"/>
    <property type="molecule type" value="Genomic_DNA"/>
</dbReference>
<dbReference type="SUPFAM" id="SSF56112">
    <property type="entry name" value="Protein kinase-like (PK-like)"/>
    <property type="match status" value="1"/>
</dbReference>
<dbReference type="PANTHER" id="PTHR24418">
    <property type="entry name" value="TYROSINE-PROTEIN KINASE"/>
    <property type="match status" value="1"/>
</dbReference>
<evidence type="ECO:0000256" key="2">
    <source>
        <dbReference type="ARBA" id="ARBA00022840"/>
    </source>
</evidence>
<keyword evidence="5" id="KW-1185">Reference proteome</keyword>
<protein>
    <recommendedName>
        <fullName evidence="3">Protein kinase domain-containing protein</fullName>
    </recommendedName>
</protein>
<feature type="domain" description="Protein kinase" evidence="3">
    <location>
        <begin position="1"/>
        <end position="206"/>
    </location>
</feature>
<gene>
    <name evidence="4" type="ORF">AB6A40_003257</name>
</gene>
<dbReference type="InterPro" id="IPR050198">
    <property type="entry name" value="Non-receptor_tyrosine_kinases"/>
</dbReference>
<dbReference type="InterPro" id="IPR001245">
    <property type="entry name" value="Ser-Thr/Tyr_kinase_cat_dom"/>
</dbReference>
<accession>A0ABD6E951</accession>
<dbReference type="SMART" id="SM00219">
    <property type="entry name" value="TyrKc"/>
    <property type="match status" value="1"/>
</dbReference>
<evidence type="ECO:0000313" key="5">
    <source>
        <dbReference type="Proteomes" id="UP001608902"/>
    </source>
</evidence>
<dbReference type="PROSITE" id="PS50011">
    <property type="entry name" value="PROTEIN_KINASE_DOM"/>
    <property type="match status" value="1"/>
</dbReference>
<keyword evidence="1" id="KW-0547">Nucleotide-binding</keyword>
<dbReference type="Proteomes" id="UP001608902">
    <property type="component" value="Unassembled WGS sequence"/>
</dbReference>
<dbReference type="Gene3D" id="1.10.510.10">
    <property type="entry name" value="Transferase(Phosphotransferase) domain 1"/>
    <property type="match status" value="1"/>
</dbReference>
<comment type="caution">
    <text evidence="4">The sequence shown here is derived from an EMBL/GenBank/DDBJ whole genome shotgun (WGS) entry which is preliminary data.</text>
</comment>
<dbReference type="GO" id="GO:0005524">
    <property type="term" value="F:ATP binding"/>
    <property type="evidence" value="ECO:0007669"/>
    <property type="project" value="UniProtKB-KW"/>
</dbReference>
<evidence type="ECO:0000259" key="3">
    <source>
        <dbReference type="PROSITE" id="PS50011"/>
    </source>
</evidence>
<sequence>MILHCINSLLKFFGIACDRPPVMIVMENCPGGSLDKHLLKEKEKIITGERITYLLEAAYGMRYLHHKHCVHRDLAARNCLISAEGVIKIADFGLSAPTDVSDDNEVKMMHVPIRWMAPETLCKEPKFSKKSDVWAYGVLTYEVTFHSASLIQTFETKAVTHFSEIILSYCQLIFGSSEFEGKCHFSLLIQSRLKRKFCIKDIDHES</sequence>